<feature type="transmembrane region" description="Helical" evidence="9">
    <location>
        <begin position="38"/>
        <end position="56"/>
    </location>
</feature>
<feature type="transmembrane region" description="Helical" evidence="9">
    <location>
        <begin position="206"/>
        <end position="226"/>
    </location>
</feature>
<keyword evidence="4" id="KW-1003">Cell membrane</keyword>
<sequence>MTQLFSLESYNYYLLAAGIITLLAALIPNIFQKKYLTPAIIYLLIGIGIAFAGGKYGNFDIMQHTNAIRHISEFVLIIALTNAGLKIKKPFSWQTWKYSFRLLLITMPLTIIGAAYLGWWLLSLAPAAAVLFGALISPTDPVLASELQTSRPSKKDLSKIRLGLTSEAGLNDGLAFPFTYFAIYLAKNGLDYSQWIGEWFYIEVLYKIAAGTIIGFLAGWFLYKLIFKITDESHHSNISRGILSLAITLLPYGLTELLGGYGFIAVFIAACTFSNQEDQIQHMDTLHDFTEEIERIFVAFLFIFVGIYVYVSINELLDLMIIATALTVLLFIRPLSGWIALYKTDLSTFEKFALSFYGIRGVGSLFYMMYAFDKVTFPNAYELIHVTTVIIVLSVFMHGILAASMQKKLV</sequence>
<feature type="transmembrane region" description="Helical" evidence="9">
    <location>
        <begin position="168"/>
        <end position="186"/>
    </location>
</feature>
<keyword evidence="12" id="KW-1185">Reference proteome</keyword>
<keyword evidence="6 9" id="KW-1133">Transmembrane helix</keyword>
<feature type="transmembrane region" description="Helical" evidence="9">
    <location>
        <begin position="260"/>
        <end position="275"/>
    </location>
</feature>
<dbReference type="InterPro" id="IPR006153">
    <property type="entry name" value="Cation/H_exchanger_TM"/>
</dbReference>
<feature type="transmembrane region" description="Helical" evidence="9">
    <location>
        <begin position="384"/>
        <end position="403"/>
    </location>
</feature>
<dbReference type="EMBL" id="JBCFQK010000013">
    <property type="protein sequence ID" value="MFA9194777.1"/>
    <property type="molecule type" value="Genomic_DNA"/>
</dbReference>
<evidence type="ECO:0000256" key="7">
    <source>
        <dbReference type="ARBA" id="ARBA00023065"/>
    </source>
</evidence>
<keyword evidence="3" id="KW-0050">Antiport</keyword>
<keyword evidence="2" id="KW-0813">Transport</keyword>
<evidence type="ECO:0000256" key="9">
    <source>
        <dbReference type="SAM" id="Phobius"/>
    </source>
</evidence>
<evidence type="ECO:0000259" key="10">
    <source>
        <dbReference type="Pfam" id="PF00999"/>
    </source>
</evidence>
<evidence type="ECO:0000256" key="4">
    <source>
        <dbReference type="ARBA" id="ARBA00022475"/>
    </source>
</evidence>
<feature type="transmembrane region" description="Helical" evidence="9">
    <location>
        <begin position="354"/>
        <end position="372"/>
    </location>
</feature>
<dbReference type="InterPro" id="IPR038770">
    <property type="entry name" value="Na+/solute_symporter_sf"/>
</dbReference>
<dbReference type="Proteomes" id="UP001574170">
    <property type="component" value="Unassembled WGS sequence"/>
</dbReference>
<evidence type="ECO:0000256" key="6">
    <source>
        <dbReference type="ARBA" id="ARBA00022989"/>
    </source>
</evidence>
<feature type="transmembrane region" description="Helical" evidence="9">
    <location>
        <begin position="319"/>
        <end position="342"/>
    </location>
</feature>
<feature type="transmembrane region" description="Helical" evidence="9">
    <location>
        <begin position="99"/>
        <end position="121"/>
    </location>
</feature>
<name>A0ABV4TPG1_9FLAO</name>
<keyword evidence="7" id="KW-0406">Ion transport</keyword>
<evidence type="ECO:0000256" key="2">
    <source>
        <dbReference type="ARBA" id="ARBA00022448"/>
    </source>
</evidence>
<evidence type="ECO:0000256" key="3">
    <source>
        <dbReference type="ARBA" id="ARBA00022449"/>
    </source>
</evidence>
<dbReference type="Pfam" id="PF00999">
    <property type="entry name" value="Na_H_Exchanger"/>
    <property type="match status" value="1"/>
</dbReference>
<comment type="subcellular location">
    <subcellularLocation>
        <location evidence="1">Cell membrane</location>
        <topology evidence="1">Multi-pass membrane protein</topology>
    </subcellularLocation>
</comment>
<evidence type="ECO:0000256" key="5">
    <source>
        <dbReference type="ARBA" id="ARBA00022692"/>
    </source>
</evidence>
<feature type="transmembrane region" description="Helical" evidence="9">
    <location>
        <begin position="12"/>
        <end position="31"/>
    </location>
</feature>
<dbReference type="RefSeq" id="WP_373391913.1">
    <property type="nucleotide sequence ID" value="NZ_JBCFQJ010000013.1"/>
</dbReference>
<reference evidence="11 12" key="1">
    <citation type="submission" date="2024-04" db="EMBL/GenBank/DDBJ databases">
        <title>New Clade of Flavobacterium.</title>
        <authorList>
            <person name="Matos L."/>
            <person name="Proenca D.N."/>
            <person name="Fransisco R.M."/>
            <person name="Chung A.P."/>
            <person name="Maccario L."/>
            <person name="Sorensen S.J."/>
            <person name="Morais P.V."/>
        </authorList>
    </citation>
    <scope>NUCLEOTIDE SEQUENCE [LARGE SCALE GENOMIC DNA]</scope>
    <source>
        <strain evidence="11 12">FBOR7N2.3</strain>
    </source>
</reference>
<feature type="domain" description="Cation/H+ exchanger transmembrane" evidence="10">
    <location>
        <begin position="22"/>
        <end position="403"/>
    </location>
</feature>
<comment type="caution">
    <text evidence="11">The sequence shown here is derived from an EMBL/GenBank/DDBJ whole genome shotgun (WGS) entry which is preliminary data.</text>
</comment>
<keyword evidence="5 9" id="KW-0812">Transmembrane</keyword>
<proteinExistence type="predicted"/>
<dbReference type="Gene3D" id="1.20.1530.20">
    <property type="match status" value="1"/>
</dbReference>
<accession>A0ABV4TPG1</accession>
<evidence type="ECO:0000313" key="11">
    <source>
        <dbReference type="EMBL" id="MFA9194777.1"/>
    </source>
</evidence>
<feature type="transmembrane region" description="Helical" evidence="9">
    <location>
        <begin position="296"/>
        <end position="313"/>
    </location>
</feature>
<protein>
    <submittedName>
        <fullName evidence="11">Cation:proton antiporter</fullName>
    </submittedName>
</protein>
<evidence type="ECO:0000313" key="12">
    <source>
        <dbReference type="Proteomes" id="UP001574170"/>
    </source>
</evidence>
<organism evidence="11 12">
    <name type="scientific">Flavobacterium magnesitis</name>
    <dbReference type="NCBI Taxonomy" id="3138077"/>
    <lineage>
        <taxon>Bacteria</taxon>
        <taxon>Pseudomonadati</taxon>
        <taxon>Bacteroidota</taxon>
        <taxon>Flavobacteriia</taxon>
        <taxon>Flavobacteriales</taxon>
        <taxon>Flavobacteriaceae</taxon>
        <taxon>Flavobacterium</taxon>
    </lineage>
</organism>
<dbReference type="PANTHER" id="PTHR32507">
    <property type="entry name" value="NA(+)/H(+) ANTIPORTER 1"/>
    <property type="match status" value="1"/>
</dbReference>
<keyword evidence="8 9" id="KW-0472">Membrane</keyword>
<gene>
    <name evidence="11" type="ORF">AAGV33_10185</name>
</gene>
<evidence type="ECO:0000256" key="1">
    <source>
        <dbReference type="ARBA" id="ARBA00004651"/>
    </source>
</evidence>
<evidence type="ECO:0000256" key="8">
    <source>
        <dbReference type="ARBA" id="ARBA00023136"/>
    </source>
</evidence>
<dbReference type="PANTHER" id="PTHR32507:SF8">
    <property type="entry name" value="CNH1P"/>
    <property type="match status" value="1"/>
</dbReference>